<dbReference type="PANTHER" id="PTHR47203:SF1">
    <property type="entry name" value="HYPOTHETICAL BASE EXCISION DNA REPAIR PROTEIN (EUROFUNG)"/>
    <property type="match status" value="1"/>
</dbReference>
<keyword evidence="3" id="KW-0408">Iron</keyword>
<dbReference type="PIRSF" id="PIRSF001435">
    <property type="entry name" value="Nth"/>
    <property type="match status" value="1"/>
</dbReference>
<evidence type="ECO:0000256" key="4">
    <source>
        <dbReference type="ARBA" id="ARBA00023014"/>
    </source>
</evidence>
<dbReference type="InterPro" id="IPR003651">
    <property type="entry name" value="Endonuclease3_FeS-loop_motif"/>
</dbReference>
<dbReference type="SUPFAM" id="SSF48150">
    <property type="entry name" value="DNA-glycosylase"/>
    <property type="match status" value="1"/>
</dbReference>
<protein>
    <submittedName>
        <fullName evidence="6">Endonuclease III domain-containing protein</fullName>
        <ecNumber evidence="6">4.2.99.18</ecNumber>
    </submittedName>
</protein>
<dbReference type="GO" id="GO:0140078">
    <property type="term" value="F:class I DNA-(apurinic or apyrimidinic site) endonuclease activity"/>
    <property type="evidence" value="ECO:0007669"/>
    <property type="project" value="UniProtKB-EC"/>
</dbReference>
<feature type="domain" description="HhH-GPD" evidence="5">
    <location>
        <begin position="53"/>
        <end position="226"/>
    </location>
</feature>
<dbReference type="EMBL" id="JBHUMK010000049">
    <property type="protein sequence ID" value="MFD2610073.1"/>
    <property type="molecule type" value="Genomic_DNA"/>
</dbReference>
<dbReference type="PANTHER" id="PTHR47203">
    <property type="match status" value="1"/>
</dbReference>
<proteinExistence type="predicted"/>
<keyword evidence="4" id="KW-0411">Iron-sulfur</keyword>
<evidence type="ECO:0000256" key="1">
    <source>
        <dbReference type="ARBA" id="ARBA00001966"/>
    </source>
</evidence>
<organism evidence="6 7">
    <name type="scientific">Deinococcus taklimakanensis</name>
    <dbReference type="NCBI Taxonomy" id="536443"/>
    <lineage>
        <taxon>Bacteria</taxon>
        <taxon>Thermotogati</taxon>
        <taxon>Deinococcota</taxon>
        <taxon>Deinococci</taxon>
        <taxon>Deinococcales</taxon>
        <taxon>Deinococcaceae</taxon>
        <taxon>Deinococcus</taxon>
    </lineage>
</organism>
<dbReference type="Gene3D" id="1.10.1670.10">
    <property type="entry name" value="Helix-hairpin-Helix base-excision DNA repair enzymes (C-terminal)"/>
    <property type="match status" value="1"/>
</dbReference>
<dbReference type="InterPro" id="IPR003265">
    <property type="entry name" value="HhH-GPD_domain"/>
</dbReference>
<dbReference type="Pfam" id="PF00730">
    <property type="entry name" value="HhH-GPD"/>
    <property type="match status" value="1"/>
</dbReference>
<keyword evidence="7" id="KW-1185">Reference proteome</keyword>
<sequence>MPARAPRATLTEQVPPPPELPEVLTVLLAAYHPDPPRPRPERDVLDAVIRIILAQQNTFAVAQRQFDTLKAVYPRWEAALADGEDGIETVLRGAGGGLVRIKAGYIHGVLSHLETTWGTLNLGDLHDLDDTQARALLQGLPGVGQKTSSLLLLFDLLRPAMPVDTNIERWLKRLEWVPERWSGEKVERWFERALEERLPGGPLFPNGVGGNNPSEAGASADWATRAALHVAGVRHGRQTCRPRFPACRTCPLLDWCPSAPLFLAAQEHEPVD</sequence>
<dbReference type="SMART" id="SM00525">
    <property type="entry name" value="FES"/>
    <property type="match status" value="1"/>
</dbReference>
<comment type="caution">
    <text evidence="6">The sequence shown here is derived from an EMBL/GenBank/DDBJ whole genome shotgun (WGS) entry which is preliminary data.</text>
</comment>
<keyword evidence="6" id="KW-0378">Hydrolase</keyword>
<evidence type="ECO:0000256" key="2">
    <source>
        <dbReference type="ARBA" id="ARBA00022723"/>
    </source>
</evidence>
<evidence type="ECO:0000313" key="6">
    <source>
        <dbReference type="EMBL" id="MFD2610073.1"/>
    </source>
</evidence>
<dbReference type="CDD" id="cd00056">
    <property type="entry name" value="ENDO3c"/>
    <property type="match status" value="1"/>
</dbReference>
<accession>A0ABW5P4L5</accession>
<dbReference type="Proteomes" id="UP001597475">
    <property type="component" value="Unassembled WGS sequence"/>
</dbReference>
<evidence type="ECO:0000259" key="5">
    <source>
        <dbReference type="SMART" id="SM00478"/>
    </source>
</evidence>
<keyword evidence="6" id="KW-0540">Nuclease</keyword>
<reference evidence="7" key="1">
    <citation type="journal article" date="2019" name="Int. J. Syst. Evol. Microbiol.">
        <title>The Global Catalogue of Microorganisms (GCM) 10K type strain sequencing project: providing services to taxonomists for standard genome sequencing and annotation.</title>
        <authorList>
            <consortium name="The Broad Institute Genomics Platform"/>
            <consortium name="The Broad Institute Genome Sequencing Center for Infectious Disease"/>
            <person name="Wu L."/>
            <person name="Ma J."/>
        </authorList>
    </citation>
    <scope>NUCLEOTIDE SEQUENCE [LARGE SCALE GENOMIC DNA]</scope>
    <source>
        <strain evidence="7">KCTC 33842</strain>
    </source>
</reference>
<dbReference type="RefSeq" id="WP_386845951.1">
    <property type="nucleotide sequence ID" value="NZ_JBHUMK010000049.1"/>
</dbReference>
<dbReference type="EC" id="4.2.99.18" evidence="6"/>
<dbReference type="Gene3D" id="1.10.340.30">
    <property type="entry name" value="Hypothetical protein, domain 2"/>
    <property type="match status" value="1"/>
</dbReference>
<evidence type="ECO:0000256" key="3">
    <source>
        <dbReference type="ARBA" id="ARBA00023004"/>
    </source>
</evidence>
<name>A0ABW5P4L5_9DEIO</name>
<dbReference type="SMART" id="SM00478">
    <property type="entry name" value="ENDO3c"/>
    <property type="match status" value="1"/>
</dbReference>
<keyword evidence="6" id="KW-0255">Endonuclease</keyword>
<dbReference type="InterPro" id="IPR011257">
    <property type="entry name" value="DNA_glycosylase"/>
</dbReference>
<keyword evidence="6" id="KW-0456">Lyase</keyword>
<comment type="cofactor">
    <cofactor evidence="1">
        <name>[4Fe-4S] cluster</name>
        <dbReference type="ChEBI" id="CHEBI:49883"/>
    </cofactor>
</comment>
<evidence type="ECO:0000313" key="7">
    <source>
        <dbReference type="Proteomes" id="UP001597475"/>
    </source>
</evidence>
<dbReference type="InterPro" id="IPR023170">
    <property type="entry name" value="HhH_base_excis_C"/>
</dbReference>
<gene>
    <name evidence="6" type="primary">nth</name>
    <name evidence="6" type="ORF">ACFSR9_11590</name>
</gene>
<keyword evidence="2" id="KW-0479">Metal-binding</keyword>